<gene>
    <name evidence="3" type="ORF">HYZ11_02625</name>
</gene>
<protein>
    <submittedName>
        <fullName evidence="3">MBL fold metallo-hydrolase</fullName>
    </submittedName>
</protein>
<accession>A0A932HYG8</accession>
<evidence type="ECO:0000256" key="1">
    <source>
        <dbReference type="ARBA" id="ARBA00005250"/>
    </source>
</evidence>
<comment type="similarity">
    <text evidence="1">Belongs to the metallo-beta-lactamase superfamily. Class-B beta-lactamase family.</text>
</comment>
<dbReference type="InterPro" id="IPR036866">
    <property type="entry name" value="RibonucZ/Hydroxyglut_hydro"/>
</dbReference>
<dbReference type="CDD" id="cd16282">
    <property type="entry name" value="metallo-hydrolase-like_MBL-fold"/>
    <property type="match status" value="1"/>
</dbReference>
<name>A0A932HYG8_UNCTE</name>
<sequence length="289" mass="32162">MRQLSKHVYAETGYDWANVGAVVTDEGLVLIDCPVRPSNSQHWQNEIRPLSAKGIKYIIGTDYHGDHTTGSAFVEGPTFIAPQRVFDEISRTAGKHPFAKALFVNTLRDQGHTREADEIEAAVVPAPQICFEESMILHLPPLTFEIRRLGGHSPACSVVYVPEEGVLFSSDVAMDSPTPGMRDANVKQWIAALDWIEKLNPGRIVPGHGEIGGLEIVRKLRSYLQELSGVMEKVVRAGRSMEEAVRDPSFDRFFWADASKGAFWAQERRETFQKGLETVYKEARAALAV</sequence>
<dbReference type="InterPro" id="IPR050855">
    <property type="entry name" value="NDM-1-like"/>
</dbReference>
<dbReference type="Gene3D" id="3.60.15.10">
    <property type="entry name" value="Ribonuclease Z/Hydroxyacylglutathione hydrolase-like"/>
    <property type="match status" value="1"/>
</dbReference>
<evidence type="ECO:0000313" key="4">
    <source>
        <dbReference type="Proteomes" id="UP000782312"/>
    </source>
</evidence>
<feature type="domain" description="Metallo-beta-lactamase" evidence="2">
    <location>
        <begin position="17"/>
        <end position="208"/>
    </location>
</feature>
<dbReference type="InterPro" id="IPR001279">
    <property type="entry name" value="Metallo-B-lactamas"/>
</dbReference>
<comment type="caution">
    <text evidence="3">The sequence shown here is derived from an EMBL/GenBank/DDBJ whole genome shotgun (WGS) entry which is preliminary data.</text>
</comment>
<dbReference type="SUPFAM" id="SSF56281">
    <property type="entry name" value="Metallo-hydrolase/oxidoreductase"/>
    <property type="match status" value="1"/>
</dbReference>
<dbReference type="GO" id="GO:0017001">
    <property type="term" value="P:antibiotic catabolic process"/>
    <property type="evidence" value="ECO:0007669"/>
    <property type="project" value="UniProtKB-ARBA"/>
</dbReference>
<proteinExistence type="inferred from homology"/>
<dbReference type="SMART" id="SM00849">
    <property type="entry name" value="Lactamase_B"/>
    <property type="match status" value="1"/>
</dbReference>
<reference evidence="3" key="1">
    <citation type="submission" date="2020-07" db="EMBL/GenBank/DDBJ databases">
        <title>Huge and variable diversity of episymbiotic CPR bacteria and DPANN archaea in groundwater ecosystems.</title>
        <authorList>
            <person name="He C.Y."/>
            <person name="Keren R."/>
            <person name="Whittaker M."/>
            <person name="Farag I.F."/>
            <person name="Doudna J."/>
            <person name="Cate J.H.D."/>
            <person name="Banfield J.F."/>
        </authorList>
    </citation>
    <scope>NUCLEOTIDE SEQUENCE</scope>
    <source>
        <strain evidence="3">NC_groundwater_763_Ag_S-0.2um_68_21</strain>
    </source>
</reference>
<dbReference type="AlphaFoldDB" id="A0A932HYG8"/>
<evidence type="ECO:0000313" key="3">
    <source>
        <dbReference type="EMBL" id="MBI3126482.1"/>
    </source>
</evidence>
<organism evidence="3 4">
    <name type="scientific">Tectimicrobiota bacterium</name>
    <dbReference type="NCBI Taxonomy" id="2528274"/>
    <lineage>
        <taxon>Bacteria</taxon>
        <taxon>Pseudomonadati</taxon>
        <taxon>Nitrospinota/Tectimicrobiota group</taxon>
        <taxon>Candidatus Tectimicrobiota</taxon>
    </lineage>
</organism>
<dbReference type="Proteomes" id="UP000782312">
    <property type="component" value="Unassembled WGS sequence"/>
</dbReference>
<dbReference type="PANTHER" id="PTHR42951">
    <property type="entry name" value="METALLO-BETA-LACTAMASE DOMAIN-CONTAINING"/>
    <property type="match status" value="1"/>
</dbReference>
<dbReference type="EMBL" id="JACPUR010000004">
    <property type="protein sequence ID" value="MBI3126482.1"/>
    <property type="molecule type" value="Genomic_DNA"/>
</dbReference>
<dbReference type="PANTHER" id="PTHR42951:SF4">
    <property type="entry name" value="ACYL-COENZYME A THIOESTERASE MBLAC2"/>
    <property type="match status" value="1"/>
</dbReference>
<evidence type="ECO:0000259" key="2">
    <source>
        <dbReference type="SMART" id="SM00849"/>
    </source>
</evidence>
<dbReference type="Pfam" id="PF00753">
    <property type="entry name" value="Lactamase_B"/>
    <property type="match status" value="1"/>
</dbReference>